<dbReference type="EMBL" id="CAJIMS010000001">
    <property type="protein sequence ID" value="CAD7798561.1"/>
    <property type="molecule type" value="Genomic_DNA"/>
</dbReference>
<evidence type="ECO:0000256" key="2">
    <source>
        <dbReference type="SAM" id="SignalP"/>
    </source>
</evidence>
<reference evidence="3" key="1">
    <citation type="submission" date="2020-12" db="EMBL/GenBank/DDBJ databases">
        <authorList>
            <person name="Rodrigo-Torres L."/>
            <person name="Arahal R. D."/>
            <person name="Lucena T."/>
        </authorList>
    </citation>
    <scope>NUCLEOTIDE SEQUENCE</scope>
    <source>
        <strain evidence="3">CECT 9390</strain>
    </source>
</reference>
<evidence type="ECO:0000313" key="4">
    <source>
        <dbReference type="Proteomes" id="UP000662618"/>
    </source>
</evidence>
<dbReference type="AlphaFoldDB" id="A0A9N8QT91"/>
<name>A0A9N8QT91_9FLAO</name>
<evidence type="ECO:0000256" key="1">
    <source>
        <dbReference type="SAM" id="MobiDB-lite"/>
    </source>
</evidence>
<gene>
    <name evidence="3" type="ORF">CHRY9390_00354</name>
</gene>
<feature type="signal peptide" evidence="2">
    <location>
        <begin position="1"/>
        <end position="23"/>
    </location>
</feature>
<proteinExistence type="predicted"/>
<protein>
    <submittedName>
        <fullName evidence="3">Uncharacterized protein</fullName>
    </submittedName>
</protein>
<keyword evidence="4" id="KW-1185">Reference proteome</keyword>
<sequence>MKNKLMLRLCLMTIALLSLPSCRQDILQEQETYNNSSAFQLTSKRISLDEAKHKTKLVPAIEQVENNFGDQSQSNLQGRIVNYGNGISIDTDDVIYLQKGPDFHSYTFRINHENAPANAPIENLVISSRPDGTWKEVLVTYYLTPQEKQNMLSGVSVDFTGKVTHDVLQNGTYSSAIMQQDVLNCHLEISTYYTRCGESDDHHNGEKTGAEKGPCRSETPSVLVVSLVRKCTVALPVDTGLGENGEDGGNGPGGLSNNPPEETTTAPNVPVRNNPCNKTKAMLQRPNVQQGITGIKAQALQTISNVNAGEIGFKEKKDGTVVPADVNSSHKVVFNDVTDSNGGYHNHTATGTHMFSPPDIDALLGFAAAQSLQDGAGNAYLGMIAGEWCNCPPDNVQYIHYVIRYTGAAADLGTGNTHDYTPAQMKQFEKDYRKIIRELTDTNLNGNTYIKNAAGDLNEKGLEKLFFETLKSMNLNGKVNLQRIENGNVNIVTLDSNGMPTGTPCP</sequence>
<organism evidence="3 4">
    <name type="scientific">Chryseobacterium aquaeductus</name>
    <dbReference type="NCBI Taxonomy" id="2675056"/>
    <lineage>
        <taxon>Bacteria</taxon>
        <taxon>Pseudomonadati</taxon>
        <taxon>Bacteroidota</taxon>
        <taxon>Flavobacteriia</taxon>
        <taxon>Flavobacteriales</taxon>
        <taxon>Weeksellaceae</taxon>
        <taxon>Chryseobacterium group</taxon>
        <taxon>Chryseobacterium</taxon>
    </lineage>
</organism>
<evidence type="ECO:0000313" key="3">
    <source>
        <dbReference type="EMBL" id="CAD7798561.1"/>
    </source>
</evidence>
<dbReference type="Proteomes" id="UP000662618">
    <property type="component" value="Unassembled WGS sequence"/>
</dbReference>
<feature type="chain" id="PRO_5040385713" evidence="2">
    <location>
        <begin position="24"/>
        <end position="506"/>
    </location>
</feature>
<feature type="region of interest" description="Disordered" evidence="1">
    <location>
        <begin position="238"/>
        <end position="272"/>
    </location>
</feature>
<accession>A0A9N8QT91</accession>
<comment type="caution">
    <text evidence="3">The sequence shown here is derived from an EMBL/GenBank/DDBJ whole genome shotgun (WGS) entry which is preliminary data.</text>
</comment>
<dbReference type="RefSeq" id="WP_162086894.1">
    <property type="nucleotide sequence ID" value="NZ_CAJIMS010000001.1"/>
</dbReference>
<keyword evidence="2" id="KW-0732">Signal</keyword>